<feature type="region of interest" description="Disordered" evidence="2">
    <location>
        <begin position="112"/>
        <end position="200"/>
    </location>
</feature>
<dbReference type="EMBL" id="JAACNH010000005">
    <property type="protein sequence ID" value="KAG8443397.1"/>
    <property type="molecule type" value="Genomic_DNA"/>
</dbReference>
<evidence type="ECO:0000256" key="1">
    <source>
        <dbReference type="PROSITE-ProRule" id="PRU00371"/>
    </source>
</evidence>
<protein>
    <recommendedName>
        <fullName evidence="7">BESS domain-containing protein</fullName>
    </recommendedName>
</protein>
<dbReference type="OrthoDB" id="9906192at2759"/>
<comment type="subcellular location">
    <subcellularLocation>
        <location evidence="1">Nucleus</location>
    </subcellularLocation>
</comment>
<feature type="compositionally biased region" description="Acidic residues" evidence="2">
    <location>
        <begin position="68"/>
        <end position="87"/>
    </location>
</feature>
<dbReference type="PROSITE" id="PS51029">
    <property type="entry name" value="MADF"/>
    <property type="match status" value="1"/>
</dbReference>
<dbReference type="PANTHER" id="PTHR12243">
    <property type="entry name" value="MADF DOMAIN TRANSCRIPTION FACTOR"/>
    <property type="match status" value="1"/>
</dbReference>
<evidence type="ECO:0000259" key="3">
    <source>
        <dbReference type="PROSITE" id="PS51029"/>
    </source>
</evidence>
<dbReference type="GO" id="GO:0005667">
    <property type="term" value="C:transcription regulator complex"/>
    <property type="evidence" value="ECO:0007669"/>
    <property type="project" value="TreeGrafter"/>
</dbReference>
<dbReference type="GO" id="GO:0005634">
    <property type="term" value="C:nucleus"/>
    <property type="evidence" value="ECO:0007669"/>
    <property type="project" value="UniProtKB-SubCell"/>
</dbReference>
<gene>
    <name evidence="5" type="ORF">GDO86_011986</name>
</gene>
<feature type="compositionally biased region" description="Polar residues" evidence="2">
    <location>
        <begin position="112"/>
        <end position="121"/>
    </location>
</feature>
<dbReference type="InterPro" id="IPR039353">
    <property type="entry name" value="TF_Adf1"/>
</dbReference>
<proteinExistence type="predicted"/>
<name>A0A8T2JIP2_9PIPI</name>
<feature type="region of interest" description="Disordered" evidence="2">
    <location>
        <begin position="68"/>
        <end position="98"/>
    </location>
</feature>
<dbReference type="AlphaFoldDB" id="A0A8T2JIP2"/>
<keyword evidence="6" id="KW-1185">Reference proteome</keyword>
<accession>A0A8T2JIP2</accession>
<feature type="domain" description="MADF" evidence="3">
    <location>
        <begin position="1"/>
        <end position="65"/>
    </location>
</feature>
<organism evidence="5 6">
    <name type="scientific">Hymenochirus boettgeri</name>
    <name type="common">Congo dwarf clawed frog</name>
    <dbReference type="NCBI Taxonomy" id="247094"/>
    <lineage>
        <taxon>Eukaryota</taxon>
        <taxon>Metazoa</taxon>
        <taxon>Chordata</taxon>
        <taxon>Craniata</taxon>
        <taxon>Vertebrata</taxon>
        <taxon>Euteleostomi</taxon>
        <taxon>Amphibia</taxon>
        <taxon>Batrachia</taxon>
        <taxon>Anura</taxon>
        <taxon>Pipoidea</taxon>
        <taxon>Pipidae</taxon>
        <taxon>Pipinae</taxon>
        <taxon>Hymenochirus</taxon>
    </lineage>
</organism>
<sequence length="332" mass="38226">MIWQQVMHPLSSQVNEIRRRWVTLKQYFRTELAAPTKKNRNGSRSSRKSAFIYFNDLQFLKPIMEDSELSGNQEEDNDDEPIEEPIDDTGPMSPEIEEGYRQPVISQPILNTLSPESENTDGGTGDTPALNSLSPDSEDSDVHLVGDTPSTNHLSPDREDPLQRPRISELHRTVPGKLPRKRKHIQDEEEDDVTDLPKPISTFREPWYEDEKDEDRLFLLSLLKTLKRFSGSQKLEIKLKMMQTVARAAKEESPQHSQQTYPLQQPYPPPQYNHPYPHISQPYSQQSQHYMPQPSSQVPHPNDTPPYTHNYSGPSYENAHRHSPPQSTAAFR</sequence>
<dbReference type="InterPro" id="IPR004210">
    <property type="entry name" value="BESS_motif"/>
</dbReference>
<evidence type="ECO:0000313" key="6">
    <source>
        <dbReference type="Proteomes" id="UP000812440"/>
    </source>
</evidence>
<evidence type="ECO:0000256" key="2">
    <source>
        <dbReference type="SAM" id="MobiDB-lite"/>
    </source>
</evidence>
<dbReference type="Pfam" id="PF10545">
    <property type="entry name" value="MADF_DNA_bdg"/>
    <property type="match status" value="1"/>
</dbReference>
<feature type="region of interest" description="Disordered" evidence="2">
    <location>
        <begin position="248"/>
        <end position="332"/>
    </location>
</feature>
<feature type="compositionally biased region" description="Polar residues" evidence="2">
    <location>
        <begin position="281"/>
        <end position="315"/>
    </location>
</feature>
<dbReference type="GO" id="GO:0003677">
    <property type="term" value="F:DNA binding"/>
    <property type="evidence" value="ECO:0007669"/>
    <property type="project" value="InterPro"/>
</dbReference>
<evidence type="ECO:0008006" key="7">
    <source>
        <dbReference type="Google" id="ProtNLM"/>
    </source>
</evidence>
<feature type="compositionally biased region" description="Basic and acidic residues" evidence="2">
    <location>
        <begin position="155"/>
        <end position="172"/>
    </location>
</feature>
<dbReference type="Pfam" id="PF02944">
    <property type="entry name" value="BESS"/>
    <property type="match status" value="1"/>
</dbReference>
<evidence type="ECO:0000259" key="4">
    <source>
        <dbReference type="PROSITE" id="PS51031"/>
    </source>
</evidence>
<keyword evidence="1" id="KW-0539">Nucleus</keyword>
<reference evidence="5" key="1">
    <citation type="thesis" date="2020" institute="ProQuest LLC" country="789 East Eisenhower Parkway, Ann Arbor, MI, USA">
        <title>Comparative Genomics and Chromosome Evolution.</title>
        <authorList>
            <person name="Mudd A.B."/>
        </authorList>
    </citation>
    <scope>NUCLEOTIDE SEQUENCE</scope>
    <source>
        <strain evidence="5">Female2</strain>
        <tissue evidence="5">Blood</tissue>
    </source>
</reference>
<dbReference type="Proteomes" id="UP000812440">
    <property type="component" value="Chromosome 6"/>
</dbReference>
<dbReference type="PROSITE" id="PS51031">
    <property type="entry name" value="BESS"/>
    <property type="match status" value="1"/>
</dbReference>
<dbReference type="InterPro" id="IPR006578">
    <property type="entry name" value="MADF-dom"/>
</dbReference>
<comment type="caution">
    <text evidence="5">The sequence shown here is derived from an EMBL/GenBank/DDBJ whole genome shotgun (WGS) entry which is preliminary data.</text>
</comment>
<dbReference type="GO" id="GO:0006357">
    <property type="term" value="P:regulation of transcription by RNA polymerase II"/>
    <property type="evidence" value="ECO:0007669"/>
    <property type="project" value="TreeGrafter"/>
</dbReference>
<dbReference type="PANTHER" id="PTHR12243:SF69">
    <property type="entry name" value="SI:CH73-59F11.3"/>
    <property type="match status" value="1"/>
</dbReference>
<feature type="domain" description="BESS" evidence="4">
    <location>
        <begin position="212"/>
        <end position="251"/>
    </location>
</feature>
<evidence type="ECO:0000313" key="5">
    <source>
        <dbReference type="EMBL" id="KAG8443397.1"/>
    </source>
</evidence>